<dbReference type="PANTHER" id="PTHR37814">
    <property type="entry name" value="CONSERVED MEMBRANE PROTEIN"/>
    <property type="match status" value="1"/>
</dbReference>
<keyword evidence="1" id="KW-1133">Transmembrane helix</keyword>
<organism evidence="2 3">
    <name type="scientific">Siminovitchia sediminis</name>
    <dbReference type="NCBI Taxonomy" id="1274353"/>
    <lineage>
        <taxon>Bacteria</taxon>
        <taxon>Bacillati</taxon>
        <taxon>Bacillota</taxon>
        <taxon>Bacilli</taxon>
        <taxon>Bacillales</taxon>
        <taxon>Bacillaceae</taxon>
        <taxon>Siminovitchia</taxon>
    </lineage>
</organism>
<feature type="transmembrane region" description="Helical" evidence="1">
    <location>
        <begin position="144"/>
        <end position="162"/>
    </location>
</feature>
<feature type="transmembrane region" description="Helical" evidence="1">
    <location>
        <begin position="320"/>
        <end position="338"/>
    </location>
</feature>
<reference evidence="3" key="1">
    <citation type="journal article" date="2019" name="Int. J. Syst. Evol. Microbiol.">
        <title>The Global Catalogue of Microorganisms (GCM) 10K type strain sequencing project: providing services to taxonomists for standard genome sequencing and annotation.</title>
        <authorList>
            <consortium name="The Broad Institute Genomics Platform"/>
            <consortium name="The Broad Institute Genome Sequencing Center for Infectious Disease"/>
            <person name="Wu L."/>
            <person name="Ma J."/>
        </authorList>
    </citation>
    <scope>NUCLEOTIDE SEQUENCE [LARGE SCALE GENOMIC DNA]</scope>
    <source>
        <strain evidence="3">CGMCC 1.12295</strain>
    </source>
</reference>
<dbReference type="RefSeq" id="WP_380772261.1">
    <property type="nucleotide sequence ID" value="NZ_JBHUEO010000005.1"/>
</dbReference>
<keyword evidence="1" id="KW-0812">Transmembrane</keyword>
<evidence type="ECO:0000256" key="1">
    <source>
        <dbReference type="SAM" id="Phobius"/>
    </source>
</evidence>
<feature type="transmembrane region" description="Helical" evidence="1">
    <location>
        <begin position="121"/>
        <end position="139"/>
    </location>
</feature>
<feature type="transmembrane region" description="Helical" evidence="1">
    <location>
        <begin position="77"/>
        <end position="101"/>
    </location>
</feature>
<gene>
    <name evidence="2" type="ORF">ACFSCZ_02995</name>
</gene>
<feature type="transmembrane region" description="Helical" evidence="1">
    <location>
        <begin position="214"/>
        <end position="236"/>
    </location>
</feature>
<evidence type="ECO:0000313" key="2">
    <source>
        <dbReference type="EMBL" id="MFD1705714.1"/>
    </source>
</evidence>
<sequence length="341" mass="37325">MKKWSEAFQVAAVFVGTIVGAGFATGREIVEFFTRFGAWGTAAILLAGVLFIISGAKMMLIAIHIKAQSFEELNQYLFGRFSAVMNLFLFMMLAGVCAVMLSGAEALFTEQLNLPRHSGLLFTVVLTLIVLSAGIKGLFGVNAFVVPLMVFFTFLVMIQVFQTGSSFQSEFTFLDWKEGVQAGLSAFSYAAFNLALAQAVLVPMAIEINDRNTVRLGGIVGGVLLTVILLLSHMTLGTHTDPAAYEIPMAVIVKRAAGGLYLIYLLIIYGEIFTSVIGNLYGLEKQIRQYIPIRSFFIHAGILAAVYIVSLVKYSTLLEWLYPLFGYVSIGFLLLLLIKKS</sequence>
<dbReference type="PANTHER" id="PTHR37814:SF1">
    <property type="entry name" value="MEMBRANE PROTEIN"/>
    <property type="match status" value="1"/>
</dbReference>
<protein>
    <recommendedName>
        <fullName evidence="4">Membrane protein YkvI</fullName>
    </recommendedName>
</protein>
<name>A0ABW4KED8_9BACI</name>
<evidence type="ECO:0008006" key="4">
    <source>
        <dbReference type="Google" id="ProtNLM"/>
    </source>
</evidence>
<dbReference type="EMBL" id="JBHUEO010000005">
    <property type="protein sequence ID" value="MFD1705714.1"/>
    <property type="molecule type" value="Genomic_DNA"/>
</dbReference>
<keyword evidence="1" id="KW-0472">Membrane</keyword>
<feature type="transmembrane region" description="Helical" evidence="1">
    <location>
        <begin position="36"/>
        <end position="56"/>
    </location>
</feature>
<accession>A0ABW4KED8</accession>
<comment type="caution">
    <text evidence="2">The sequence shown here is derived from an EMBL/GenBank/DDBJ whole genome shotgun (WGS) entry which is preliminary data.</text>
</comment>
<evidence type="ECO:0000313" key="3">
    <source>
        <dbReference type="Proteomes" id="UP001597301"/>
    </source>
</evidence>
<feature type="transmembrane region" description="Helical" evidence="1">
    <location>
        <begin position="295"/>
        <end position="314"/>
    </location>
</feature>
<dbReference type="InterPro" id="IPR038728">
    <property type="entry name" value="YkvI-like"/>
</dbReference>
<feature type="transmembrane region" description="Helical" evidence="1">
    <location>
        <begin position="256"/>
        <end position="283"/>
    </location>
</feature>
<proteinExistence type="predicted"/>
<dbReference type="Proteomes" id="UP001597301">
    <property type="component" value="Unassembled WGS sequence"/>
</dbReference>
<keyword evidence="3" id="KW-1185">Reference proteome</keyword>
<feature type="transmembrane region" description="Helical" evidence="1">
    <location>
        <begin position="182"/>
        <end position="202"/>
    </location>
</feature>